<dbReference type="Gene3D" id="3.90.1680.10">
    <property type="entry name" value="SOS response associated peptidase-like"/>
    <property type="match status" value="1"/>
</dbReference>
<keyword evidence="6" id="KW-0238">DNA-binding</keyword>
<evidence type="ECO:0000256" key="3">
    <source>
        <dbReference type="ARBA" id="ARBA00022763"/>
    </source>
</evidence>
<dbReference type="AlphaFoldDB" id="A0A916R451"/>
<reference evidence="9" key="2">
    <citation type="submission" date="2020-09" db="EMBL/GenBank/DDBJ databases">
        <authorList>
            <person name="Sun Q."/>
            <person name="Zhou Y."/>
        </authorList>
    </citation>
    <scope>NUCLEOTIDE SEQUENCE</scope>
    <source>
        <strain evidence="9">CGMCC 1.15880</strain>
    </source>
</reference>
<keyword evidence="4 8" id="KW-0378">Hydrolase</keyword>
<dbReference type="EC" id="3.4.-.-" evidence="8"/>
<evidence type="ECO:0000256" key="8">
    <source>
        <dbReference type="RuleBase" id="RU364100"/>
    </source>
</evidence>
<gene>
    <name evidence="9" type="ORF">GCM10011498_37170</name>
</gene>
<reference evidence="9" key="1">
    <citation type="journal article" date="2014" name="Int. J. Syst. Evol. Microbiol.">
        <title>Complete genome sequence of Corynebacterium casei LMG S-19264T (=DSM 44701T), isolated from a smear-ripened cheese.</title>
        <authorList>
            <consortium name="US DOE Joint Genome Institute (JGI-PGF)"/>
            <person name="Walter F."/>
            <person name="Albersmeier A."/>
            <person name="Kalinowski J."/>
            <person name="Ruckert C."/>
        </authorList>
    </citation>
    <scope>NUCLEOTIDE SEQUENCE</scope>
    <source>
        <strain evidence="9">CGMCC 1.15880</strain>
    </source>
</reference>
<evidence type="ECO:0000256" key="7">
    <source>
        <dbReference type="ARBA" id="ARBA00023239"/>
    </source>
</evidence>
<dbReference type="PANTHER" id="PTHR13604:SF0">
    <property type="entry name" value="ABASIC SITE PROCESSING PROTEIN HMCES"/>
    <property type="match status" value="1"/>
</dbReference>
<dbReference type="GO" id="GO:0106300">
    <property type="term" value="P:protein-DNA covalent cross-linking repair"/>
    <property type="evidence" value="ECO:0007669"/>
    <property type="project" value="InterPro"/>
</dbReference>
<dbReference type="Pfam" id="PF02586">
    <property type="entry name" value="SRAP"/>
    <property type="match status" value="1"/>
</dbReference>
<protein>
    <recommendedName>
        <fullName evidence="8">Abasic site processing protein</fullName>
        <ecNumber evidence="8">3.4.-.-</ecNumber>
    </recommendedName>
</protein>
<comment type="caution">
    <text evidence="9">The sequence shown here is derived from an EMBL/GenBank/DDBJ whole genome shotgun (WGS) entry which is preliminary data.</text>
</comment>
<dbReference type="GO" id="GO:0008233">
    <property type="term" value="F:peptidase activity"/>
    <property type="evidence" value="ECO:0007669"/>
    <property type="project" value="UniProtKB-KW"/>
</dbReference>
<proteinExistence type="inferred from homology"/>
<evidence type="ECO:0000313" key="9">
    <source>
        <dbReference type="EMBL" id="GGA32541.1"/>
    </source>
</evidence>
<dbReference type="SUPFAM" id="SSF143081">
    <property type="entry name" value="BB1717-like"/>
    <property type="match status" value="1"/>
</dbReference>
<sequence length="236" mass="26605">MCNLYANIATAEAMRRLFQIESEQDHLGNAPSRPSIHPNYPAPVVRQVENVGRELVEMNWGFLTPNFSKRDGSPIKPRAWNNARDDSIFGKATGLWKDSFLHRRCLVPATSFNETKGKKPAEDFWFGMAADNADARPIFAIAGLWRIEREELRGEGETGLRHTMVTTAANDLVRPIHAKGRMPVVLDPADYKIWLTGSPEQARALLRPFSSTQMRIVRHGINEKRDLPTEFGGQTP</sequence>
<dbReference type="Proteomes" id="UP000628017">
    <property type="component" value="Unassembled WGS sequence"/>
</dbReference>
<keyword evidence="3" id="KW-0227">DNA damage</keyword>
<keyword evidence="10" id="KW-1185">Reference proteome</keyword>
<dbReference type="InterPro" id="IPR036590">
    <property type="entry name" value="SRAP-like"/>
</dbReference>
<accession>A0A916R451</accession>
<evidence type="ECO:0000256" key="2">
    <source>
        <dbReference type="ARBA" id="ARBA00022670"/>
    </source>
</evidence>
<dbReference type="EMBL" id="BMKA01000009">
    <property type="protein sequence ID" value="GGA32541.1"/>
    <property type="molecule type" value="Genomic_DNA"/>
</dbReference>
<dbReference type="RefSeq" id="WP_188678751.1">
    <property type="nucleotide sequence ID" value="NZ_BMKA01000009.1"/>
</dbReference>
<name>A0A916R451_9RHOB</name>
<organism evidence="9 10">
    <name type="scientific">Neptunicoccus cionae</name>
    <dbReference type="NCBI Taxonomy" id="2035344"/>
    <lineage>
        <taxon>Bacteria</taxon>
        <taxon>Pseudomonadati</taxon>
        <taxon>Pseudomonadota</taxon>
        <taxon>Alphaproteobacteria</taxon>
        <taxon>Rhodobacterales</taxon>
        <taxon>Paracoccaceae</taxon>
        <taxon>Neptunicoccus</taxon>
    </lineage>
</organism>
<evidence type="ECO:0000256" key="1">
    <source>
        <dbReference type="ARBA" id="ARBA00008136"/>
    </source>
</evidence>
<keyword evidence="7" id="KW-0456">Lyase</keyword>
<dbReference type="GO" id="GO:0003697">
    <property type="term" value="F:single-stranded DNA binding"/>
    <property type="evidence" value="ECO:0007669"/>
    <property type="project" value="InterPro"/>
</dbReference>
<evidence type="ECO:0000256" key="6">
    <source>
        <dbReference type="ARBA" id="ARBA00023125"/>
    </source>
</evidence>
<dbReference type="PANTHER" id="PTHR13604">
    <property type="entry name" value="DC12-RELATED"/>
    <property type="match status" value="1"/>
</dbReference>
<keyword evidence="2 8" id="KW-0645">Protease</keyword>
<evidence type="ECO:0000313" key="10">
    <source>
        <dbReference type="Proteomes" id="UP000628017"/>
    </source>
</evidence>
<evidence type="ECO:0000256" key="4">
    <source>
        <dbReference type="ARBA" id="ARBA00022801"/>
    </source>
</evidence>
<keyword evidence="5" id="KW-0190">Covalent protein-DNA linkage</keyword>
<dbReference type="GO" id="GO:0006508">
    <property type="term" value="P:proteolysis"/>
    <property type="evidence" value="ECO:0007669"/>
    <property type="project" value="UniProtKB-KW"/>
</dbReference>
<dbReference type="InterPro" id="IPR003738">
    <property type="entry name" value="SRAP"/>
</dbReference>
<evidence type="ECO:0000256" key="5">
    <source>
        <dbReference type="ARBA" id="ARBA00023124"/>
    </source>
</evidence>
<comment type="similarity">
    <text evidence="1 8">Belongs to the SOS response-associated peptidase family.</text>
</comment>
<dbReference type="GO" id="GO:0016829">
    <property type="term" value="F:lyase activity"/>
    <property type="evidence" value="ECO:0007669"/>
    <property type="project" value="UniProtKB-KW"/>
</dbReference>